<evidence type="ECO:0000313" key="2">
    <source>
        <dbReference type="Proteomes" id="UP000696485"/>
    </source>
</evidence>
<dbReference type="AlphaFoldDB" id="A0A9P5VHI0"/>
<sequence length="313" mass="35126">MAYFPETRLQELRVGLAMLALDTSFLGPLLARSPRLRALSLALSSRGVPQGLAMVVRDHCPELTRLAVKHHGTEDKTTELLGAFEHGLERLAVQCRTIDPSSFMAVMTAPQMLHRLTSLCIRASLTPLAMATLAQQCCHLTELQANVLAPEFDNEKATHSSPWPGDELDHVWLDNDLSGLERIQWGCTKLRKLNLQMLHPCTFGWNASEDNGLLDRFEDYFLVQIGNLTALQELTLSRPGYKKHGAEGLKRLDRLRALKVVDVRIAFAKLGVDEAKWIVSHWESLVEIRIPAAAADVLQEWKPWIQCLDRPLS</sequence>
<protein>
    <recommendedName>
        <fullName evidence="3">F-box domain-containing protein</fullName>
    </recommendedName>
</protein>
<name>A0A9P5VHI0_9FUNG</name>
<evidence type="ECO:0008006" key="3">
    <source>
        <dbReference type="Google" id="ProtNLM"/>
    </source>
</evidence>
<gene>
    <name evidence="1" type="ORF">BG006_000087</name>
</gene>
<accession>A0A9P5VHI0</accession>
<dbReference type="EMBL" id="JAAAUY010001001">
    <property type="protein sequence ID" value="KAF9324956.1"/>
    <property type="molecule type" value="Genomic_DNA"/>
</dbReference>
<reference evidence="1" key="1">
    <citation type="journal article" date="2020" name="Fungal Divers.">
        <title>Resolving the Mortierellaceae phylogeny through synthesis of multi-gene phylogenetics and phylogenomics.</title>
        <authorList>
            <person name="Vandepol N."/>
            <person name="Liber J."/>
            <person name="Desiro A."/>
            <person name="Na H."/>
            <person name="Kennedy M."/>
            <person name="Barry K."/>
            <person name="Grigoriev I.V."/>
            <person name="Miller A.N."/>
            <person name="O'Donnell K."/>
            <person name="Stajich J.E."/>
            <person name="Bonito G."/>
        </authorList>
    </citation>
    <scope>NUCLEOTIDE SEQUENCE</scope>
    <source>
        <strain evidence="1">NVP1</strain>
    </source>
</reference>
<dbReference type="Gene3D" id="3.80.10.10">
    <property type="entry name" value="Ribonuclease Inhibitor"/>
    <property type="match status" value="1"/>
</dbReference>
<dbReference type="Proteomes" id="UP000696485">
    <property type="component" value="Unassembled WGS sequence"/>
</dbReference>
<evidence type="ECO:0000313" key="1">
    <source>
        <dbReference type="EMBL" id="KAF9324956.1"/>
    </source>
</evidence>
<comment type="caution">
    <text evidence="1">The sequence shown here is derived from an EMBL/GenBank/DDBJ whole genome shotgun (WGS) entry which is preliminary data.</text>
</comment>
<keyword evidence="2" id="KW-1185">Reference proteome</keyword>
<dbReference type="SUPFAM" id="SSF52047">
    <property type="entry name" value="RNI-like"/>
    <property type="match status" value="1"/>
</dbReference>
<dbReference type="InterPro" id="IPR032675">
    <property type="entry name" value="LRR_dom_sf"/>
</dbReference>
<proteinExistence type="predicted"/>
<organism evidence="1 2">
    <name type="scientific">Podila minutissima</name>
    <dbReference type="NCBI Taxonomy" id="64525"/>
    <lineage>
        <taxon>Eukaryota</taxon>
        <taxon>Fungi</taxon>
        <taxon>Fungi incertae sedis</taxon>
        <taxon>Mucoromycota</taxon>
        <taxon>Mortierellomycotina</taxon>
        <taxon>Mortierellomycetes</taxon>
        <taxon>Mortierellales</taxon>
        <taxon>Mortierellaceae</taxon>
        <taxon>Podila</taxon>
    </lineage>
</organism>